<sequence length="119" mass="13203">MTYAPSNSVWRTSYFVTQRLVWNGIGSYYTKKGYESNNGFGSRNGVIFMPDGNTLVVHLWLEGGECDAGSHCRETLRNGIQSWGSENMLNGHIARMSIRMGSKAGVIKVQQNFVHGILG</sequence>
<reference evidence="1 2" key="1">
    <citation type="journal article" date="2023" name="Hortic Res">
        <title>Pangenome of water caltrop reveals structural variations and asymmetric subgenome divergence after allopolyploidization.</title>
        <authorList>
            <person name="Zhang X."/>
            <person name="Chen Y."/>
            <person name="Wang L."/>
            <person name="Yuan Y."/>
            <person name="Fang M."/>
            <person name="Shi L."/>
            <person name="Lu R."/>
            <person name="Comes H.P."/>
            <person name="Ma Y."/>
            <person name="Chen Y."/>
            <person name="Huang G."/>
            <person name="Zhou Y."/>
            <person name="Zheng Z."/>
            <person name="Qiu Y."/>
        </authorList>
    </citation>
    <scope>NUCLEOTIDE SEQUENCE [LARGE SCALE GENOMIC DNA]</scope>
    <source>
        <tissue evidence="1">Roots</tissue>
    </source>
</reference>
<dbReference type="Proteomes" id="UP001345219">
    <property type="component" value="Chromosome 22"/>
</dbReference>
<gene>
    <name evidence="1" type="ORF">SAY87_028488</name>
</gene>
<protein>
    <submittedName>
        <fullName evidence="1">Uncharacterized protein</fullName>
    </submittedName>
</protein>
<name>A0AAN7KVS2_9MYRT</name>
<comment type="caution">
    <text evidence="1">The sequence shown here is derived from an EMBL/GenBank/DDBJ whole genome shotgun (WGS) entry which is preliminary data.</text>
</comment>
<evidence type="ECO:0000313" key="2">
    <source>
        <dbReference type="Proteomes" id="UP001345219"/>
    </source>
</evidence>
<keyword evidence="2" id="KW-1185">Reference proteome</keyword>
<organism evidence="1 2">
    <name type="scientific">Trapa incisa</name>
    <dbReference type="NCBI Taxonomy" id="236973"/>
    <lineage>
        <taxon>Eukaryota</taxon>
        <taxon>Viridiplantae</taxon>
        <taxon>Streptophyta</taxon>
        <taxon>Embryophyta</taxon>
        <taxon>Tracheophyta</taxon>
        <taxon>Spermatophyta</taxon>
        <taxon>Magnoliopsida</taxon>
        <taxon>eudicotyledons</taxon>
        <taxon>Gunneridae</taxon>
        <taxon>Pentapetalae</taxon>
        <taxon>rosids</taxon>
        <taxon>malvids</taxon>
        <taxon>Myrtales</taxon>
        <taxon>Lythraceae</taxon>
        <taxon>Trapa</taxon>
    </lineage>
</organism>
<proteinExistence type="predicted"/>
<dbReference type="EMBL" id="JAXIOK010000004">
    <property type="protein sequence ID" value="KAK4773469.1"/>
    <property type="molecule type" value="Genomic_DNA"/>
</dbReference>
<accession>A0AAN7KVS2</accession>
<evidence type="ECO:0000313" key="1">
    <source>
        <dbReference type="EMBL" id="KAK4773469.1"/>
    </source>
</evidence>
<dbReference type="AlphaFoldDB" id="A0AAN7KVS2"/>